<dbReference type="PROSITE" id="PS50158">
    <property type="entry name" value="ZF_CCHC"/>
    <property type="match status" value="1"/>
</dbReference>
<protein>
    <recommendedName>
        <fullName evidence="2">CCHC-type domain-containing protein</fullName>
    </recommendedName>
</protein>
<dbReference type="GO" id="GO:0008270">
    <property type="term" value="F:zinc ion binding"/>
    <property type="evidence" value="ECO:0007669"/>
    <property type="project" value="UniProtKB-KW"/>
</dbReference>
<dbReference type="InterPro" id="IPR036875">
    <property type="entry name" value="Znf_CCHC_sf"/>
</dbReference>
<name>V8P576_OPHHA</name>
<dbReference type="OrthoDB" id="1751737at2759"/>
<dbReference type="SMART" id="SM00343">
    <property type="entry name" value="ZnF_C2HC"/>
    <property type="match status" value="1"/>
</dbReference>
<keyword evidence="1" id="KW-0479">Metal-binding</keyword>
<evidence type="ECO:0000313" key="3">
    <source>
        <dbReference type="EMBL" id="ETE69178.1"/>
    </source>
</evidence>
<feature type="domain" description="CCHC-type" evidence="2">
    <location>
        <begin position="73"/>
        <end position="88"/>
    </location>
</feature>
<organism evidence="3 4">
    <name type="scientific">Ophiophagus hannah</name>
    <name type="common">King cobra</name>
    <name type="synonym">Naja hannah</name>
    <dbReference type="NCBI Taxonomy" id="8665"/>
    <lineage>
        <taxon>Eukaryota</taxon>
        <taxon>Metazoa</taxon>
        <taxon>Chordata</taxon>
        <taxon>Craniata</taxon>
        <taxon>Vertebrata</taxon>
        <taxon>Euteleostomi</taxon>
        <taxon>Lepidosauria</taxon>
        <taxon>Squamata</taxon>
        <taxon>Bifurcata</taxon>
        <taxon>Unidentata</taxon>
        <taxon>Episquamata</taxon>
        <taxon>Toxicofera</taxon>
        <taxon>Serpentes</taxon>
        <taxon>Colubroidea</taxon>
        <taxon>Elapidae</taxon>
        <taxon>Elapinae</taxon>
        <taxon>Ophiophagus</taxon>
    </lineage>
</organism>
<feature type="non-terminal residue" evidence="3">
    <location>
        <position position="1"/>
    </location>
</feature>
<evidence type="ECO:0000313" key="4">
    <source>
        <dbReference type="Proteomes" id="UP000018936"/>
    </source>
</evidence>
<dbReference type="AlphaFoldDB" id="V8P576"/>
<keyword evidence="1" id="KW-0862">Zinc</keyword>
<proteinExistence type="predicted"/>
<dbReference type="EMBL" id="AZIM01000831">
    <property type="protein sequence ID" value="ETE69178.1"/>
    <property type="molecule type" value="Genomic_DNA"/>
</dbReference>
<dbReference type="SUPFAM" id="SSF57756">
    <property type="entry name" value="Retrovirus zinc finger-like domains"/>
    <property type="match status" value="1"/>
</dbReference>
<dbReference type="GO" id="GO:0003676">
    <property type="term" value="F:nucleic acid binding"/>
    <property type="evidence" value="ECO:0007669"/>
    <property type="project" value="InterPro"/>
</dbReference>
<reference evidence="3 4" key="1">
    <citation type="journal article" date="2013" name="Proc. Natl. Acad. Sci. U.S.A.">
        <title>The king cobra genome reveals dynamic gene evolution and adaptation in the snake venom system.</title>
        <authorList>
            <person name="Vonk F.J."/>
            <person name="Casewell N.R."/>
            <person name="Henkel C.V."/>
            <person name="Heimberg A.M."/>
            <person name="Jansen H.J."/>
            <person name="McCleary R.J."/>
            <person name="Kerkkamp H.M."/>
            <person name="Vos R.A."/>
            <person name="Guerreiro I."/>
            <person name="Calvete J.J."/>
            <person name="Wuster W."/>
            <person name="Woods A.E."/>
            <person name="Logan J.M."/>
            <person name="Harrison R.A."/>
            <person name="Castoe T.A."/>
            <person name="de Koning A.P."/>
            <person name="Pollock D.D."/>
            <person name="Yandell M."/>
            <person name="Calderon D."/>
            <person name="Renjifo C."/>
            <person name="Currier R.B."/>
            <person name="Salgado D."/>
            <person name="Pla D."/>
            <person name="Sanz L."/>
            <person name="Hyder A.S."/>
            <person name="Ribeiro J.M."/>
            <person name="Arntzen J.W."/>
            <person name="van den Thillart G.E."/>
            <person name="Boetzer M."/>
            <person name="Pirovano W."/>
            <person name="Dirks R.P."/>
            <person name="Spaink H.P."/>
            <person name="Duboule D."/>
            <person name="McGlinn E."/>
            <person name="Kini R.M."/>
            <person name="Richardson M.K."/>
        </authorList>
    </citation>
    <scope>NUCLEOTIDE SEQUENCE</scope>
    <source>
        <tissue evidence="3">Blood</tissue>
    </source>
</reference>
<keyword evidence="1" id="KW-0863">Zinc-finger</keyword>
<dbReference type="InterPro" id="IPR001878">
    <property type="entry name" value="Znf_CCHC"/>
</dbReference>
<dbReference type="Pfam" id="PF00098">
    <property type="entry name" value="zf-CCHC"/>
    <property type="match status" value="1"/>
</dbReference>
<evidence type="ECO:0000256" key="1">
    <source>
        <dbReference type="PROSITE-ProRule" id="PRU00047"/>
    </source>
</evidence>
<keyword evidence="4" id="KW-1185">Reference proteome</keyword>
<sequence>MLIVVSHGFLGPSPFPWFTGIGLMEFVDQLSSPHVFLCHQVASVEGDPFHYTRDPCAAPVVTPPGRTRRQMLRCFRCNQLGHRSAKCPALAPLPNLRGMGQRQKWLQEQHGSGGWWAVQLDDALVPYSSLPADWH</sequence>
<dbReference type="Proteomes" id="UP000018936">
    <property type="component" value="Unassembled WGS sequence"/>
</dbReference>
<comment type="caution">
    <text evidence="3">The sequence shown here is derived from an EMBL/GenBank/DDBJ whole genome shotgun (WGS) entry which is preliminary data.</text>
</comment>
<accession>V8P576</accession>
<gene>
    <name evidence="3" type="ORF">L345_05020</name>
</gene>
<evidence type="ECO:0000259" key="2">
    <source>
        <dbReference type="PROSITE" id="PS50158"/>
    </source>
</evidence>